<keyword evidence="1" id="KW-0479">Metal-binding</keyword>
<dbReference type="Gene3D" id="2.60.120.10">
    <property type="entry name" value="Jelly Rolls"/>
    <property type="match status" value="1"/>
</dbReference>
<dbReference type="SUPFAM" id="SSF51182">
    <property type="entry name" value="RmlC-like cupins"/>
    <property type="match status" value="1"/>
</dbReference>
<keyword evidence="4" id="KW-1185">Reference proteome</keyword>
<proteinExistence type="predicted"/>
<gene>
    <name evidence="3" type="ORF">J2851_000919</name>
</gene>
<dbReference type="InterPro" id="IPR011051">
    <property type="entry name" value="RmlC_Cupin_sf"/>
</dbReference>
<organism evidence="3 4">
    <name type="scientific">Azospirillum rugosum</name>
    <dbReference type="NCBI Taxonomy" id="416170"/>
    <lineage>
        <taxon>Bacteria</taxon>
        <taxon>Pseudomonadati</taxon>
        <taxon>Pseudomonadota</taxon>
        <taxon>Alphaproteobacteria</taxon>
        <taxon>Rhodospirillales</taxon>
        <taxon>Azospirillaceae</taxon>
        <taxon>Azospirillum</taxon>
    </lineage>
</organism>
<comment type="caution">
    <text evidence="3">The sequence shown here is derived from an EMBL/GenBank/DDBJ whole genome shotgun (WGS) entry which is preliminary data.</text>
</comment>
<evidence type="ECO:0000313" key="3">
    <source>
        <dbReference type="EMBL" id="MBP2291177.1"/>
    </source>
</evidence>
<dbReference type="EMBL" id="JAGINP010000002">
    <property type="protein sequence ID" value="MBP2291177.1"/>
    <property type="molecule type" value="Genomic_DNA"/>
</dbReference>
<protein>
    <submittedName>
        <fullName evidence="3">Cupin superfamily protein</fullName>
    </submittedName>
</protein>
<dbReference type="InterPro" id="IPR051610">
    <property type="entry name" value="GPI/OXD"/>
</dbReference>
<dbReference type="InterPro" id="IPR013096">
    <property type="entry name" value="Cupin_2"/>
</dbReference>
<evidence type="ECO:0000313" key="4">
    <source>
        <dbReference type="Proteomes" id="UP000781958"/>
    </source>
</evidence>
<evidence type="ECO:0000259" key="2">
    <source>
        <dbReference type="Pfam" id="PF07883"/>
    </source>
</evidence>
<sequence length="158" mass="17236">MSTESPLPPVLDPATLEAKTGASTYPEPFLAAVAGRTRKRLGNPLGLTRFGVNLTRLDPGSASALRHWHTNQDEFVYVLEGELTLVTDAGETVLRPGMCAGFPSGRPDGHHLVNRSGAPAVYLEVGDRAPGDDAFYPDEDLVYRGDENRYYHRDGTPW</sequence>
<dbReference type="Pfam" id="PF07883">
    <property type="entry name" value="Cupin_2"/>
    <property type="match status" value="1"/>
</dbReference>
<accession>A0ABS4SFA3</accession>
<dbReference type="Proteomes" id="UP000781958">
    <property type="component" value="Unassembled WGS sequence"/>
</dbReference>
<evidence type="ECO:0000256" key="1">
    <source>
        <dbReference type="ARBA" id="ARBA00022723"/>
    </source>
</evidence>
<dbReference type="PANTHER" id="PTHR35848">
    <property type="entry name" value="OXALATE-BINDING PROTEIN"/>
    <property type="match status" value="1"/>
</dbReference>
<feature type="domain" description="Cupin type-2" evidence="2">
    <location>
        <begin position="54"/>
        <end position="125"/>
    </location>
</feature>
<dbReference type="RefSeq" id="WP_209764539.1">
    <property type="nucleotide sequence ID" value="NZ_JAGINP010000002.1"/>
</dbReference>
<name>A0ABS4SFA3_9PROT</name>
<dbReference type="InterPro" id="IPR014710">
    <property type="entry name" value="RmlC-like_jellyroll"/>
</dbReference>
<reference evidence="3 4" key="1">
    <citation type="submission" date="2021-03" db="EMBL/GenBank/DDBJ databases">
        <title>Genomic Encyclopedia of Type Strains, Phase III (KMG-III): the genomes of soil and plant-associated and newly described type strains.</title>
        <authorList>
            <person name="Whitman W."/>
        </authorList>
    </citation>
    <scope>NUCLEOTIDE SEQUENCE [LARGE SCALE GENOMIC DNA]</scope>
    <source>
        <strain evidence="3 4">IMMIB AFH-6</strain>
    </source>
</reference>
<dbReference type="PANTHER" id="PTHR35848:SF9">
    <property type="entry name" value="SLL1358 PROTEIN"/>
    <property type="match status" value="1"/>
</dbReference>
<dbReference type="CDD" id="cd02224">
    <property type="entry name" value="cupin_SPO2919-like"/>
    <property type="match status" value="1"/>
</dbReference>